<dbReference type="GO" id="GO:0004312">
    <property type="term" value="F:fatty acid synthase activity"/>
    <property type="evidence" value="ECO:0007669"/>
    <property type="project" value="TreeGrafter"/>
</dbReference>
<dbReference type="InterPro" id="IPR001227">
    <property type="entry name" value="Ac_transferase_dom_sf"/>
</dbReference>
<evidence type="ECO:0000256" key="1">
    <source>
        <dbReference type="ARBA" id="ARBA00022450"/>
    </source>
</evidence>
<dbReference type="AlphaFoldDB" id="A0A834Y054"/>
<reference evidence="5 6" key="1">
    <citation type="submission" date="2020-08" db="EMBL/GenBank/DDBJ databases">
        <title>Aphidius gifuensis genome sequencing and assembly.</title>
        <authorList>
            <person name="Du Z."/>
        </authorList>
    </citation>
    <scope>NUCLEOTIDE SEQUENCE [LARGE SCALE GENOMIC DNA]</scope>
    <source>
        <strain evidence="5">YNYX2018</strain>
        <tissue evidence="5">Adults</tissue>
    </source>
</reference>
<dbReference type="SMART" id="SM00825">
    <property type="entry name" value="PKS_KS"/>
    <property type="match status" value="1"/>
</dbReference>
<dbReference type="Pfam" id="PF16197">
    <property type="entry name" value="KAsynt_C_assoc"/>
    <property type="match status" value="1"/>
</dbReference>
<dbReference type="PANTHER" id="PTHR43775:SF23">
    <property type="entry name" value="FATTY ACID SYNTHASE 3"/>
    <property type="match status" value="1"/>
</dbReference>
<dbReference type="InterPro" id="IPR018201">
    <property type="entry name" value="Ketoacyl_synth_AS"/>
</dbReference>
<dbReference type="PANTHER" id="PTHR43775">
    <property type="entry name" value="FATTY ACID SYNTHASE"/>
    <property type="match status" value="1"/>
</dbReference>
<dbReference type="EMBL" id="JACMRX010000003">
    <property type="protein sequence ID" value="KAF7994081.1"/>
    <property type="molecule type" value="Genomic_DNA"/>
</dbReference>
<dbReference type="CDD" id="cd00833">
    <property type="entry name" value="PKS"/>
    <property type="match status" value="1"/>
</dbReference>
<dbReference type="InterPro" id="IPR016035">
    <property type="entry name" value="Acyl_Trfase/lysoPLipase"/>
</dbReference>
<evidence type="ECO:0000313" key="5">
    <source>
        <dbReference type="EMBL" id="KAF7994081.1"/>
    </source>
</evidence>
<dbReference type="Pfam" id="PF00109">
    <property type="entry name" value="ketoacyl-synt"/>
    <property type="match status" value="1"/>
</dbReference>
<dbReference type="SMART" id="SM00827">
    <property type="entry name" value="PKS_AT"/>
    <property type="match status" value="1"/>
</dbReference>
<dbReference type="InterPro" id="IPR014030">
    <property type="entry name" value="Ketoacyl_synth_N"/>
</dbReference>
<proteinExistence type="predicted"/>
<protein>
    <recommendedName>
        <fullName evidence="4">Ketosynthase family 3 (KS3) domain-containing protein</fullName>
    </recommendedName>
</protein>
<dbReference type="Gene3D" id="3.30.70.3290">
    <property type="match status" value="1"/>
</dbReference>
<evidence type="ECO:0000256" key="2">
    <source>
        <dbReference type="ARBA" id="ARBA00022553"/>
    </source>
</evidence>
<dbReference type="Pfam" id="PF02801">
    <property type="entry name" value="Ketoacyl-synt_C"/>
    <property type="match status" value="1"/>
</dbReference>
<dbReference type="Gene3D" id="3.40.366.10">
    <property type="entry name" value="Malonyl-Coenzyme A Acyl Carrier Protein, domain 2"/>
    <property type="match status" value="1"/>
</dbReference>
<sequence length="860" mass="94197">MDSSVEVVISGFAGKFPESNNIEELEKNLMNKVDMITEDERRWKHEISNKLGISKRGGNLKHLDKFDAQFFRASSKLANSMDPSSRILLEQTYEAIVDAGINPIQLKGSKTGVYIASMLIESEKELLTSYNADDCGLSVFGCSRAVQANRISYNFGFIGPSFAVDSACSSTLVALEHAMKAIKSGDCESAIVGGINLCLNPCVTHKLNKLRVLSADGKCKTFDDRADGYVRSEAVAVLFLQKSNVAKRKYATVVNCKSNNDGFKESSIAHPSHTMQCRLFHELYNECGVSPNSVDYVEAHGPGTKIGDMVEANSIESVFCVSRSKPLLIGSIKSNLGHSEAASGMCSIAKIIIANESGIIPPNLNFEAPAKNIKGIIEGKMKVVTDPEPWNGGYIGINSFGVGATNAHVLLKSNDKQKMNGGAPADDLPRIVVISGRTNEAVETFLTSIENNPVDVEYIRLLHDIHALDIPKHIYRGYSILSKNKNSNCFPRAIEQYVATKPPIYFIFSGIESQWPAMGIAFLRFPIFAKAIQTCDRILRPKNIDIYNILTNPAADVCSDVINSSVAITALQIGLVDLLTSLDIVPDFIIGNSIGELACAYADGSLTISQTILASYFRAHALTQIKSIPVSMATIELGHTDVKKMCPSDIQISCHNSSNSTTVLGPIDSVKLFVTKLTAKKIPVKEINCNNIAHHSHYVAQAYPLLLNYYKALIPEKKVHSSKWLSTSVSQSLWSSTTQFSSAEYHANNFVSSILFEQVFSLIEKNSIIIEIVPSELVESILKNSPDSTLTNIVLAKKNHQDNVITFLEGIGKLFITGHQPNVAKLYPDIEFPVSRGTPMISPHVKWDHSDDWYVPTYTA</sequence>
<dbReference type="Gene3D" id="3.40.47.10">
    <property type="match status" value="1"/>
</dbReference>
<feature type="domain" description="Ketosynthase family 3 (KS3)" evidence="4">
    <location>
        <begin position="4"/>
        <end position="413"/>
    </location>
</feature>
<comment type="caution">
    <text evidence="5">The sequence shown here is derived from an EMBL/GenBank/DDBJ whole genome shotgun (WGS) entry which is preliminary data.</text>
</comment>
<dbReference type="OrthoDB" id="329835at2759"/>
<evidence type="ECO:0000313" key="6">
    <source>
        <dbReference type="Proteomes" id="UP000639338"/>
    </source>
</evidence>
<dbReference type="SUPFAM" id="SSF52151">
    <property type="entry name" value="FabD/lysophospholipase-like"/>
    <property type="match status" value="1"/>
</dbReference>
<dbReference type="Pfam" id="PF00698">
    <property type="entry name" value="Acyl_transf_1"/>
    <property type="match status" value="1"/>
</dbReference>
<dbReference type="InterPro" id="IPR016039">
    <property type="entry name" value="Thiolase-like"/>
</dbReference>
<dbReference type="Proteomes" id="UP000639338">
    <property type="component" value="Unassembled WGS sequence"/>
</dbReference>
<dbReference type="InterPro" id="IPR014043">
    <property type="entry name" value="Acyl_transferase_dom"/>
</dbReference>
<dbReference type="PROSITE" id="PS52004">
    <property type="entry name" value="KS3_2"/>
    <property type="match status" value="1"/>
</dbReference>
<keyword evidence="6" id="KW-1185">Reference proteome</keyword>
<gene>
    <name evidence="5" type="ORF">HCN44_011350</name>
</gene>
<keyword evidence="3" id="KW-0808">Transferase</keyword>
<organism evidence="5 6">
    <name type="scientific">Aphidius gifuensis</name>
    <name type="common">Parasitoid wasp</name>
    <dbReference type="NCBI Taxonomy" id="684658"/>
    <lineage>
        <taxon>Eukaryota</taxon>
        <taxon>Metazoa</taxon>
        <taxon>Ecdysozoa</taxon>
        <taxon>Arthropoda</taxon>
        <taxon>Hexapoda</taxon>
        <taxon>Insecta</taxon>
        <taxon>Pterygota</taxon>
        <taxon>Neoptera</taxon>
        <taxon>Endopterygota</taxon>
        <taxon>Hymenoptera</taxon>
        <taxon>Apocrita</taxon>
        <taxon>Ichneumonoidea</taxon>
        <taxon>Braconidae</taxon>
        <taxon>Aphidiinae</taxon>
        <taxon>Aphidius</taxon>
    </lineage>
</organism>
<dbReference type="PROSITE" id="PS00606">
    <property type="entry name" value="KS3_1"/>
    <property type="match status" value="1"/>
</dbReference>
<keyword evidence="2" id="KW-0597">Phosphoprotein</keyword>
<dbReference type="InterPro" id="IPR014031">
    <property type="entry name" value="Ketoacyl_synth_C"/>
</dbReference>
<dbReference type="GO" id="GO:0006633">
    <property type="term" value="P:fatty acid biosynthetic process"/>
    <property type="evidence" value="ECO:0007669"/>
    <property type="project" value="InterPro"/>
</dbReference>
<dbReference type="InterPro" id="IPR050091">
    <property type="entry name" value="PKS_NRPS_Biosynth_Enz"/>
</dbReference>
<keyword evidence="1" id="KW-0596">Phosphopantetheine</keyword>
<dbReference type="InterPro" id="IPR020841">
    <property type="entry name" value="PKS_Beta-ketoAc_synthase_dom"/>
</dbReference>
<dbReference type="GO" id="GO:0004315">
    <property type="term" value="F:3-oxoacyl-[acyl-carrier-protein] synthase activity"/>
    <property type="evidence" value="ECO:0007669"/>
    <property type="project" value="InterPro"/>
</dbReference>
<dbReference type="InterPro" id="IPR032821">
    <property type="entry name" value="PKS_assoc"/>
</dbReference>
<evidence type="ECO:0000256" key="3">
    <source>
        <dbReference type="ARBA" id="ARBA00022679"/>
    </source>
</evidence>
<name>A0A834Y054_APHGI</name>
<accession>A0A834Y054</accession>
<dbReference type="SUPFAM" id="SSF53901">
    <property type="entry name" value="Thiolase-like"/>
    <property type="match status" value="1"/>
</dbReference>
<evidence type="ECO:0000259" key="4">
    <source>
        <dbReference type="PROSITE" id="PS52004"/>
    </source>
</evidence>